<feature type="transmembrane region" description="Helical" evidence="9">
    <location>
        <begin position="468"/>
        <end position="490"/>
    </location>
</feature>
<feature type="transmembrane region" description="Helical" evidence="9">
    <location>
        <begin position="369"/>
        <end position="391"/>
    </location>
</feature>
<keyword evidence="11" id="KW-1185">Reference proteome</keyword>
<accession>F1Z4B7</accession>
<evidence type="ECO:0000256" key="8">
    <source>
        <dbReference type="ARBA" id="ARBA00023136"/>
    </source>
</evidence>
<dbReference type="NCBIfam" id="TIGR00915">
    <property type="entry name" value="2A0602"/>
    <property type="match status" value="1"/>
</dbReference>
<feature type="transmembrane region" description="Helical" evidence="9">
    <location>
        <begin position="1017"/>
        <end position="1038"/>
    </location>
</feature>
<evidence type="ECO:0000256" key="1">
    <source>
        <dbReference type="ARBA" id="ARBA00004429"/>
    </source>
</evidence>
<proteinExistence type="inferred from homology"/>
<dbReference type="PANTHER" id="PTHR32063">
    <property type="match status" value="1"/>
</dbReference>
<dbReference type="PRINTS" id="PR00702">
    <property type="entry name" value="ACRIFLAVINRP"/>
</dbReference>
<sequence length="1062" mass="114062">MRLSRFFIDRPIFAAVIAVIITVVGALAFVGLPISQYPDIVPPTVTVSAQYPGASAETVAATVATPIEQEINGVDNMLYMSSQSTGDGKVTITVTFKAGVDLDAAQVLVQNRVAVATPRLPEEVQRLGVVTRKTTPDFLMVVNLQSPDGSLNRDYLSNYALTQVRDRLARIDGVGDIRLVGSRDYAMRIWIDPGRAAELNLTAGEIVAALRAQNVQVSSGEIGQPPYDKGQAFQLGVETQGRLTDPQQFADIVIRTDAQGHQVRVRDVARVELGAQDYTVNTYLSNKPTVVIAVMQRPGSNALDAALKVKAEMDTIARGFPKGMEYSTIYNPTEFISQSIDAVYHTLFEAVVLVVLVILVFLQNWRAAIIPIIAIPVSLIGTALMLAGLGYSLNNLSLFGLVLAIGIVVDDAIVVVENVERNIALGQSPLEAARTSMDEVSTALVAIVLVLCAVFVPTLFITGLSGAFYRQFAVTISTATVISLVLSLTLSPAMAARLLRHGGPSVANDLSVPRWRRMIARAGDRFNTGFDRLSDGYAALTRRLLAAPRKVIGVYAALIAATIALFVATPSGFIPAQDQGYFLAIVQLPPGASLERTDAVTREVAARILPIQGLRGAVMFAGFDGPSQTSAPNSAAIYFPFKSFDERRKLGVTYQGIMDQAHKAMTGYDRARVLLVPPPVIQGLGAAGGYRFMLEDNEGRGYDALNAQAQALIAKANSDKGLRQVYTLFNVGTPRIYADVDRRKADLIGVPPERVFEALQVYLGSTFINDFNLLGRTYRVTAQADADHRATVADIANLKTRSNTGEMVPIGSVSTFRDKTGPYRVVRYNLRPAVEIDGDTAPGYSTGQSLATMERLADTSLASGYGGEWTGIAWQQKFAGNTAGVVFGMAVLFVFLVLAAQYESLALPFAIILIVPMCLFAAMLGVNLRGMDNNVLTQIGLVVLIALAAKNAILVVEFAKQAEDEQGMSPVEAAVFAARTRLRPILMTSFAFILGAVPLVTASGAGAELRQALGTAVFFGMTGVTGFGLLFTPTFYVLCRALADRLRPARRAEAHAHLQPAE</sequence>
<evidence type="ECO:0000256" key="5">
    <source>
        <dbReference type="ARBA" id="ARBA00022519"/>
    </source>
</evidence>
<reference evidence="10 11" key="1">
    <citation type="journal article" date="2012" name="J. Bacteriol.">
        <title>Draft Genome Sequence of Novosphingobium nitrogenifigens Y88T.</title>
        <authorList>
            <person name="Strabala T.J."/>
            <person name="Macdonald L."/>
            <person name="Liu V."/>
            <person name="Smit A.M."/>
        </authorList>
    </citation>
    <scope>NUCLEOTIDE SEQUENCE [LARGE SCALE GENOMIC DNA]</scope>
    <source>
        <strain evidence="10 11">DSM 19370</strain>
    </source>
</reference>
<dbReference type="STRING" id="983920.Y88_2817"/>
<dbReference type="InterPro" id="IPR004764">
    <property type="entry name" value="MdtF-like"/>
</dbReference>
<evidence type="ECO:0000313" key="11">
    <source>
        <dbReference type="Proteomes" id="UP000004728"/>
    </source>
</evidence>
<dbReference type="InterPro" id="IPR027463">
    <property type="entry name" value="AcrB_DN_DC_subdom"/>
</dbReference>
<organism evidence="10 11">
    <name type="scientific">Novosphingobium nitrogenifigens DSM 19370</name>
    <dbReference type="NCBI Taxonomy" id="983920"/>
    <lineage>
        <taxon>Bacteria</taxon>
        <taxon>Pseudomonadati</taxon>
        <taxon>Pseudomonadota</taxon>
        <taxon>Alphaproteobacteria</taxon>
        <taxon>Sphingomonadales</taxon>
        <taxon>Sphingomonadaceae</taxon>
        <taxon>Novosphingobium</taxon>
    </lineage>
</organism>
<dbReference type="SUPFAM" id="SSF82693">
    <property type="entry name" value="Multidrug efflux transporter AcrB pore domain, PN1, PN2, PC1 and PC2 subdomains"/>
    <property type="match status" value="4"/>
</dbReference>
<keyword evidence="7 9" id="KW-1133">Transmembrane helix</keyword>
<name>F1Z4B7_9SPHN</name>
<comment type="subcellular location">
    <subcellularLocation>
        <location evidence="1 9">Cell inner membrane</location>
        <topology evidence="1 9">Multi-pass membrane protein</topology>
    </subcellularLocation>
</comment>
<dbReference type="GO" id="GO:0005886">
    <property type="term" value="C:plasma membrane"/>
    <property type="evidence" value="ECO:0007669"/>
    <property type="project" value="UniProtKB-SubCell"/>
</dbReference>
<dbReference type="NCBIfam" id="NF000282">
    <property type="entry name" value="RND_permease_1"/>
    <property type="match status" value="1"/>
</dbReference>
<dbReference type="PANTHER" id="PTHR32063:SF11">
    <property type="entry name" value="CATION OR DRUG EFFLUX SYSTEM PROTEIN"/>
    <property type="match status" value="1"/>
</dbReference>
<dbReference type="eggNOG" id="COG0841">
    <property type="taxonomic scope" value="Bacteria"/>
</dbReference>
<dbReference type="RefSeq" id="WP_008068372.1">
    <property type="nucleotide sequence ID" value="NZ_AQWK01000009.1"/>
</dbReference>
<keyword evidence="4" id="KW-1003">Cell membrane</keyword>
<evidence type="ECO:0000313" key="10">
    <source>
        <dbReference type="EMBL" id="EGD60527.1"/>
    </source>
</evidence>
<evidence type="ECO:0000256" key="2">
    <source>
        <dbReference type="ARBA" id="ARBA00010942"/>
    </source>
</evidence>
<keyword evidence="8 9" id="KW-0472">Membrane</keyword>
<feature type="transmembrane region" description="Helical" evidence="9">
    <location>
        <begin position="342"/>
        <end position="362"/>
    </location>
</feature>
<dbReference type="Proteomes" id="UP000004728">
    <property type="component" value="Unassembled WGS sequence"/>
</dbReference>
<evidence type="ECO:0000256" key="4">
    <source>
        <dbReference type="ARBA" id="ARBA00022475"/>
    </source>
</evidence>
<dbReference type="SUPFAM" id="SSF82866">
    <property type="entry name" value="Multidrug efflux transporter AcrB transmembrane domain"/>
    <property type="match status" value="2"/>
</dbReference>
<dbReference type="FunFam" id="3.30.70.1430:FF:000001">
    <property type="entry name" value="Efflux pump membrane transporter"/>
    <property type="match status" value="1"/>
</dbReference>
<keyword evidence="6 9" id="KW-0812">Transmembrane</keyword>
<feature type="transmembrane region" description="Helical" evidence="9">
    <location>
        <begin position="440"/>
        <end position="462"/>
    </location>
</feature>
<dbReference type="SUPFAM" id="SSF82714">
    <property type="entry name" value="Multidrug efflux transporter AcrB TolC docking domain, DN and DC subdomains"/>
    <property type="match status" value="2"/>
</dbReference>
<dbReference type="Pfam" id="PF00873">
    <property type="entry name" value="ACR_tran"/>
    <property type="match status" value="1"/>
</dbReference>
<dbReference type="GO" id="GO:0009636">
    <property type="term" value="P:response to toxic substance"/>
    <property type="evidence" value="ECO:0007669"/>
    <property type="project" value="UniProtKB-ARBA"/>
</dbReference>
<comment type="similarity">
    <text evidence="2 9">Belongs to the resistance-nodulation-cell division (RND) (TC 2.A.6) family.</text>
</comment>
<evidence type="ECO:0000256" key="3">
    <source>
        <dbReference type="ARBA" id="ARBA00022448"/>
    </source>
</evidence>
<comment type="caution">
    <text evidence="10">The sequence shown here is derived from an EMBL/GenBank/DDBJ whole genome shotgun (WGS) entry which is preliminary data.</text>
</comment>
<dbReference type="AlphaFoldDB" id="F1Z4B7"/>
<feature type="transmembrane region" description="Helical" evidence="9">
    <location>
        <begin position="552"/>
        <end position="573"/>
    </location>
</feature>
<feature type="transmembrane region" description="Helical" evidence="9">
    <location>
        <begin position="985"/>
        <end position="1005"/>
    </location>
</feature>
<evidence type="ECO:0000256" key="6">
    <source>
        <dbReference type="ARBA" id="ARBA00022692"/>
    </source>
</evidence>
<keyword evidence="3 9" id="KW-0813">Transport</keyword>
<dbReference type="Gene3D" id="3.30.70.1440">
    <property type="entry name" value="Multidrug efflux transporter AcrB pore domain"/>
    <property type="match status" value="1"/>
</dbReference>
<dbReference type="EMBL" id="AEWJ01000018">
    <property type="protein sequence ID" value="EGD60527.1"/>
    <property type="molecule type" value="Genomic_DNA"/>
</dbReference>
<dbReference type="Gene3D" id="3.30.70.1430">
    <property type="entry name" value="Multidrug efflux transporter AcrB pore domain"/>
    <property type="match status" value="2"/>
</dbReference>
<dbReference type="InParanoid" id="F1Z4B7"/>
<dbReference type="FunFam" id="1.20.1640.10:FF:000001">
    <property type="entry name" value="Efflux pump membrane transporter"/>
    <property type="match status" value="1"/>
</dbReference>
<protein>
    <recommendedName>
        <fullName evidence="9">Efflux pump membrane transporter</fullName>
    </recommendedName>
</protein>
<dbReference type="Gene3D" id="3.30.70.1320">
    <property type="entry name" value="Multidrug efflux transporter AcrB pore domain like"/>
    <property type="match status" value="1"/>
</dbReference>
<dbReference type="GO" id="GO:0042910">
    <property type="term" value="F:xenobiotic transmembrane transporter activity"/>
    <property type="evidence" value="ECO:0007669"/>
    <property type="project" value="TreeGrafter"/>
</dbReference>
<dbReference type="OrthoDB" id="9807350at2"/>
<feature type="transmembrane region" description="Helical" evidence="9">
    <location>
        <begin position="938"/>
        <end position="959"/>
    </location>
</feature>
<feature type="transmembrane region" description="Helical" evidence="9">
    <location>
        <begin position="12"/>
        <end position="34"/>
    </location>
</feature>
<dbReference type="InterPro" id="IPR001036">
    <property type="entry name" value="Acrflvin-R"/>
</dbReference>
<feature type="transmembrane region" description="Helical" evidence="9">
    <location>
        <begin position="905"/>
        <end position="926"/>
    </location>
</feature>
<dbReference type="Gene3D" id="3.30.2090.10">
    <property type="entry name" value="Multidrug efflux transporter AcrB TolC docking domain, DN and DC subdomains"/>
    <property type="match status" value="2"/>
</dbReference>
<feature type="transmembrane region" description="Helical" evidence="9">
    <location>
        <begin position="397"/>
        <end position="419"/>
    </location>
</feature>
<evidence type="ECO:0000256" key="9">
    <source>
        <dbReference type="RuleBase" id="RU364070"/>
    </source>
</evidence>
<dbReference type="HOGENOM" id="CLU_002755_1_1_5"/>
<dbReference type="Gene3D" id="1.20.1640.10">
    <property type="entry name" value="Multidrug efflux transporter AcrB transmembrane domain"/>
    <property type="match status" value="2"/>
</dbReference>
<gene>
    <name evidence="10" type="ORF">Y88_2817</name>
</gene>
<dbReference type="GO" id="GO:0015562">
    <property type="term" value="F:efflux transmembrane transporter activity"/>
    <property type="evidence" value="ECO:0007669"/>
    <property type="project" value="InterPro"/>
</dbReference>
<feature type="transmembrane region" description="Helical" evidence="9">
    <location>
        <begin position="878"/>
        <end position="898"/>
    </location>
</feature>
<keyword evidence="5 9" id="KW-0997">Cell inner membrane</keyword>
<evidence type="ECO:0000256" key="7">
    <source>
        <dbReference type="ARBA" id="ARBA00022989"/>
    </source>
</evidence>